<keyword evidence="2" id="KW-1185">Reference proteome</keyword>
<evidence type="ECO:0000313" key="2">
    <source>
        <dbReference type="Proteomes" id="UP001165064"/>
    </source>
</evidence>
<reference evidence="1" key="1">
    <citation type="submission" date="2023-04" db="EMBL/GenBank/DDBJ databases">
        <title>Ambrosiozyma monospora NBRC 10751.</title>
        <authorList>
            <person name="Ichikawa N."/>
            <person name="Sato H."/>
            <person name="Tonouchi N."/>
        </authorList>
    </citation>
    <scope>NUCLEOTIDE SEQUENCE</scope>
    <source>
        <strain evidence="1">NBRC 10751</strain>
    </source>
</reference>
<proteinExistence type="predicted"/>
<protein>
    <submittedName>
        <fullName evidence="1">Unnamed protein product</fullName>
    </submittedName>
</protein>
<evidence type="ECO:0000313" key="1">
    <source>
        <dbReference type="EMBL" id="GMF07557.1"/>
    </source>
</evidence>
<organism evidence="1 2">
    <name type="scientific">Ambrosiozyma monospora</name>
    <name type="common">Yeast</name>
    <name type="synonym">Endomycopsis monosporus</name>
    <dbReference type="NCBI Taxonomy" id="43982"/>
    <lineage>
        <taxon>Eukaryota</taxon>
        <taxon>Fungi</taxon>
        <taxon>Dikarya</taxon>
        <taxon>Ascomycota</taxon>
        <taxon>Saccharomycotina</taxon>
        <taxon>Pichiomycetes</taxon>
        <taxon>Pichiales</taxon>
        <taxon>Pichiaceae</taxon>
        <taxon>Ambrosiozyma</taxon>
    </lineage>
</organism>
<accession>A0ACB5UCC8</accession>
<sequence>MSLNIDLVKRLFFGKTKQTLTPVDTTTKEIIESKEARTKEERFLNLIVNIGDHPKDIYDALDTYFTEDLLQLDDGEVKRSLTITELPNILQIQIQRVQFDRVRLIPVKSIEPLPFEEQLYMDRYMETENQELIDKTTEVFHWRHWRAG</sequence>
<gene>
    <name evidence="1" type="ORF">Amon02_001295500</name>
</gene>
<name>A0ACB5UCC8_AMBMO</name>
<dbReference type="Proteomes" id="UP001165064">
    <property type="component" value="Unassembled WGS sequence"/>
</dbReference>
<dbReference type="EMBL" id="BSXS01016300">
    <property type="protein sequence ID" value="GMF07557.1"/>
    <property type="molecule type" value="Genomic_DNA"/>
</dbReference>
<comment type="caution">
    <text evidence="1">The sequence shown here is derived from an EMBL/GenBank/DDBJ whole genome shotgun (WGS) entry which is preliminary data.</text>
</comment>